<dbReference type="EMBL" id="GBXM01056987">
    <property type="protein sequence ID" value="JAH51590.1"/>
    <property type="molecule type" value="Transcribed_RNA"/>
</dbReference>
<dbReference type="AlphaFoldDB" id="A0A0E9TF96"/>
<reference evidence="1" key="2">
    <citation type="journal article" date="2015" name="Fish Shellfish Immunol.">
        <title>Early steps in the European eel (Anguilla anguilla)-Vibrio vulnificus interaction in the gills: Role of the RtxA13 toxin.</title>
        <authorList>
            <person name="Callol A."/>
            <person name="Pajuelo D."/>
            <person name="Ebbesson L."/>
            <person name="Teles M."/>
            <person name="MacKenzie S."/>
            <person name="Amaro C."/>
        </authorList>
    </citation>
    <scope>NUCLEOTIDE SEQUENCE</scope>
</reference>
<sequence>MKSGVATSVLKERHFLVSFPSLLPKVVFETAYLPATEHTSRTQLVCNLYTQ</sequence>
<accession>A0A0E9TF96</accession>
<reference evidence="1" key="1">
    <citation type="submission" date="2014-11" db="EMBL/GenBank/DDBJ databases">
        <authorList>
            <person name="Amaro Gonzalez C."/>
        </authorList>
    </citation>
    <scope>NUCLEOTIDE SEQUENCE</scope>
</reference>
<evidence type="ECO:0000313" key="1">
    <source>
        <dbReference type="EMBL" id="JAH51590.1"/>
    </source>
</evidence>
<proteinExistence type="predicted"/>
<protein>
    <submittedName>
        <fullName evidence="1">Uncharacterized protein</fullName>
    </submittedName>
</protein>
<organism evidence="1">
    <name type="scientific">Anguilla anguilla</name>
    <name type="common">European freshwater eel</name>
    <name type="synonym">Muraena anguilla</name>
    <dbReference type="NCBI Taxonomy" id="7936"/>
    <lineage>
        <taxon>Eukaryota</taxon>
        <taxon>Metazoa</taxon>
        <taxon>Chordata</taxon>
        <taxon>Craniata</taxon>
        <taxon>Vertebrata</taxon>
        <taxon>Euteleostomi</taxon>
        <taxon>Actinopterygii</taxon>
        <taxon>Neopterygii</taxon>
        <taxon>Teleostei</taxon>
        <taxon>Anguilliformes</taxon>
        <taxon>Anguillidae</taxon>
        <taxon>Anguilla</taxon>
    </lineage>
</organism>
<name>A0A0E9TF96_ANGAN</name>